<comment type="caution">
    <text evidence="1">The sequence shown here is derived from an EMBL/GenBank/DDBJ whole genome shotgun (WGS) entry which is preliminary data.</text>
</comment>
<dbReference type="VEuPathDB" id="VectorBase:HLOH_046957"/>
<accession>A0A9J6H053</accession>
<evidence type="ECO:0000313" key="2">
    <source>
        <dbReference type="Proteomes" id="UP000821853"/>
    </source>
</evidence>
<name>A0A9J6H053_HAELO</name>
<dbReference type="AlphaFoldDB" id="A0A9J6H053"/>
<sequence>MKIGHVAAVWRSATVCPKCGGPHKDSDCSEDTLKCANCGLPHDASSKKCPNMKREVAVLKQMVRNHATHKEAAATVR</sequence>
<keyword evidence="2" id="KW-1185">Reference proteome</keyword>
<protein>
    <submittedName>
        <fullName evidence="1">Uncharacterized protein</fullName>
    </submittedName>
</protein>
<proteinExistence type="predicted"/>
<gene>
    <name evidence="1" type="ORF">HPB48_022828</name>
</gene>
<dbReference type="EMBL" id="JABSTR010000010">
    <property type="protein sequence ID" value="KAH9380691.1"/>
    <property type="molecule type" value="Genomic_DNA"/>
</dbReference>
<evidence type="ECO:0000313" key="1">
    <source>
        <dbReference type="EMBL" id="KAH9380691.1"/>
    </source>
</evidence>
<dbReference type="Proteomes" id="UP000821853">
    <property type="component" value="Chromosome 8"/>
</dbReference>
<reference evidence="1 2" key="1">
    <citation type="journal article" date="2020" name="Cell">
        <title>Large-Scale Comparative Analyses of Tick Genomes Elucidate Their Genetic Diversity and Vector Capacities.</title>
        <authorList>
            <consortium name="Tick Genome and Microbiome Consortium (TIGMIC)"/>
            <person name="Jia N."/>
            <person name="Wang J."/>
            <person name="Shi W."/>
            <person name="Du L."/>
            <person name="Sun Y."/>
            <person name="Zhan W."/>
            <person name="Jiang J.F."/>
            <person name="Wang Q."/>
            <person name="Zhang B."/>
            <person name="Ji P."/>
            <person name="Bell-Sakyi L."/>
            <person name="Cui X.M."/>
            <person name="Yuan T.T."/>
            <person name="Jiang B.G."/>
            <person name="Yang W.F."/>
            <person name="Lam T.T."/>
            <person name="Chang Q.C."/>
            <person name="Ding S.J."/>
            <person name="Wang X.J."/>
            <person name="Zhu J.G."/>
            <person name="Ruan X.D."/>
            <person name="Zhao L."/>
            <person name="Wei J.T."/>
            <person name="Ye R.Z."/>
            <person name="Que T.C."/>
            <person name="Du C.H."/>
            <person name="Zhou Y.H."/>
            <person name="Cheng J.X."/>
            <person name="Dai P.F."/>
            <person name="Guo W.B."/>
            <person name="Han X.H."/>
            <person name="Huang E.J."/>
            <person name="Li L.F."/>
            <person name="Wei W."/>
            <person name="Gao Y.C."/>
            <person name="Liu J.Z."/>
            <person name="Shao H.Z."/>
            <person name="Wang X."/>
            <person name="Wang C.C."/>
            <person name="Yang T.C."/>
            <person name="Huo Q.B."/>
            <person name="Li W."/>
            <person name="Chen H.Y."/>
            <person name="Chen S.E."/>
            <person name="Zhou L.G."/>
            <person name="Ni X.B."/>
            <person name="Tian J.H."/>
            <person name="Sheng Y."/>
            <person name="Liu T."/>
            <person name="Pan Y.S."/>
            <person name="Xia L.Y."/>
            <person name="Li J."/>
            <person name="Zhao F."/>
            <person name="Cao W.C."/>
        </authorList>
    </citation>
    <scope>NUCLEOTIDE SEQUENCE [LARGE SCALE GENOMIC DNA]</scope>
    <source>
        <strain evidence="1">HaeL-2018</strain>
    </source>
</reference>
<organism evidence="1 2">
    <name type="scientific">Haemaphysalis longicornis</name>
    <name type="common">Bush tick</name>
    <dbReference type="NCBI Taxonomy" id="44386"/>
    <lineage>
        <taxon>Eukaryota</taxon>
        <taxon>Metazoa</taxon>
        <taxon>Ecdysozoa</taxon>
        <taxon>Arthropoda</taxon>
        <taxon>Chelicerata</taxon>
        <taxon>Arachnida</taxon>
        <taxon>Acari</taxon>
        <taxon>Parasitiformes</taxon>
        <taxon>Ixodida</taxon>
        <taxon>Ixodoidea</taxon>
        <taxon>Ixodidae</taxon>
        <taxon>Haemaphysalinae</taxon>
        <taxon>Haemaphysalis</taxon>
    </lineage>
</organism>
<dbReference type="OrthoDB" id="6502012at2759"/>